<protein>
    <submittedName>
        <fullName evidence="1">Uncharacterized protein</fullName>
    </submittedName>
</protein>
<reference evidence="1 2" key="1">
    <citation type="submission" date="2018-06" db="EMBL/GenBank/DDBJ databases">
        <authorList>
            <consortium name="Pathogen Informatics"/>
            <person name="Doyle S."/>
        </authorList>
    </citation>
    <scope>NUCLEOTIDE SEQUENCE [LARGE SCALE GENOMIC DNA]</scope>
    <source>
        <strain evidence="1 2">NCTC12120</strain>
    </source>
</reference>
<evidence type="ECO:0000313" key="1">
    <source>
        <dbReference type="EMBL" id="SQC90819.1"/>
    </source>
</evidence>
<organism evidence="1 2">
    <name type="scientific">Cedecea neteri</name>
    <dbReference type="NCBI Taxonomy" id="158822"/>
    <lineage>
        <taxon>Bacteria</taxon>
        <taxon>Pseudomonadati</taxon>
        <taxon>Pseudomonadota</taxon>
        <taxon>Gammaproteobacteria</taxon>
        <taxon>Enterobacterales</taxon>
        <taxon>Enterobacteriaceae</taxon>
        <taxon>Cedecea</taxon>
    </lineage>
</organism>
<name>A0A2X3KWH1_9ENTR</name>
<gene>
    <name evidence="1" type="ORF">NCTC12120_03962</name>
</gene>
<evidence type="ECO:0000313" key="2">
    <source>
        <dbReference type="Proteomes" id="UP000251197"/>
    </source>
</evidence>
<proteinExistence type="predicted"/>
<dbReference type="EMBL" id="UAVU01000005">
    <property type="protein sequence ID" value="SQC90819.1"/>
    <property type="molecule type" value="Genomic_DNA"/>
</dbReference>
<dbReference type="Proteomes" id="UP000251197">
    <property type="component" value="Unassembled WGS sequence"/>
</dbReference>
<accession>A0A2X3KWH1</accession>
<dbReference type="AlphaFoldDB" id="A0A2X3KWH1"/>
<sequence length="71" mass="7993">MMQTQMFKYPHGEGERCCRIDNDGSAACANPIPVPRQLRLTPRLSRFARTKNVSQTCIRVGGTSSWRLISP</sequence>